<dbReference type="PROSITE" id="PS51257">
    <property type="entry name" value="PROKAR_LIPOPROTEIN"/>
    <property type="match status" value="1"/>
</dbReference>
<dbReference type="InterPro" id="IPR005950">
    <property type="entry name" value="ModA"/>
</dbReference>
<accession>A0A8J8MLP7</accession>
<evidence type="ECO:0000313" key="7">
    <source>
        <dbReference type="Proteomes" id="UP000683246"/>
    </source>
</evidence>
<feature type="binding site" evidence="4">
    <location>
        <position position="197"/>
    </location>
    <ligand>
        <name>molybdate</name>
        <dbReference type="ChEBI" id="CHEBI:36264"/>
    </ligand>
</feature>
<feature type="binding site" evidence="4">
    <location>
        <position position="40"/>
    </location>
    <ligand>
        <name>molybdate</name>
        <dbReference type="ChEBI" id="CHEBI:36264"/>
    </ligand>
</feature>
<dbReference type="Proteomes" id="UP000683246">
    <property type="component" value="Chromosome"/>
</dbReference>
<dbReference type="GO" id="GO:0030973">
    <property type="term" value="F:molybdate ion binding"/>
    <property type="evidence" value="ECO:0007669"/>
    <property type="project" value="TreeGrafter"/>
</dbReference>
<keyword evidence="4" id="KW-0500">Molybdenum</keyword>
<protein>
    <submittedName>
        <fullName evidence="6">Molybdate ABC transporter substrate-binding protein</fullName>
    </submittedName>
</protein>
<reference evidence="6" key="1">
    <citation type="submission" date="2020-07" db="EMBL/GenBank/DDBJ databases">
        <title>Vallitalea pronyensis genome.</title>
        <authorList>
            <person name="Postec A."/>
        </authorList>
    </citation>
    <scope>NUCLEOTIDE SEQUENCE</scope>
    <source>
        <strain evidence="6">FatNI3</strain>
    </source>
</reference>
<dbReference type="PANTHER" id="PTHR30632">
    <property type="entry name" value="MOLYBDATE-BINDING PERIPLASMIC PROTEIN"/>
    <property type="match status" value="1"/>
</dbReference>
<dbReference type="PANTHER" id="PTHR30632:SF0">
    <property type="entry name" value="SULFATE-BINDING PROTEIN"/>
    <property type="match status" value="1"/>
</dbReference>
<evidence type="ECO:0000256" key="4">
    <source>
        <dbReference type="PIRSR" id="PIRSR004846-1"/>
    </source>
</evidence>
<dbReference type="NCBIfam" id="TIGR01256">
    <property type="entry name" value="modA"/>
    <property type="match status" value="1"/>
</dbReference>
<gene>
    <name evidence="6" type="primary">modA</name>
    <name evidence="6" type="ORF">HZI73_15245</name>
</gene>
<feature type="chain" id="PRO_5038754523" evidence="5">
    <location>
        <begin position="23"/>
        <end position="265"/>
    </location>
</feature>
<evidence type="ECO:0000256" key="5">
    <source>
        <dbReference type="SAM" id="SignalP"/>
    </source>
</evidence>
<dbReference type="InterPro" id="IPR050682">
    <property type="entry name" value="ModA/WtpA"/>
</dbReference>
<evidence type="ECO:0000256" key="1">
    <source>
        <dbReference type="ARBA" id="ARBA00009175"/>
    </source>
</evidence>
<keyword evidence="7" id="KW-1185">Reference proteome</keyword>
<feature type="signal peptide" evidence="5">
    <location>
        <begin position="1"/>
        <end position="22"/>
    </location>
</feature>
<dbReference type="GO" id="GO:0015689">
    <property type="term" value="P:molybdate ion transport"/>
    <property type="evidence" value="ECO:0007669"/>
    <property type="project" value="InterPro"/>
</dbReference>
<dbReference type="PIRSF" id="PIRSF004846">
    <property type="entry name" value="ModA"/>
    <property type="match status" value="1"/>
</dbReference>
<dbReference type="RefSeq" id="WP_212694243.1">
    <property type="nucleotide sequence ID" value="NZ_CP058649.1"/>
</dbReference>
<dbReference type="SUPFAM" id="SSF53850">
    <property type="entry name" value="Periplasmic binding protein-like II"/>
    <property type="match status" value="1"/>
</dbReference>
<name>A0A8J8MLP7_9FIRM</name>
<comment type="similarity">
    <text evidence="1">Belongs to the bacterial solute-binding protein ModA family.</text>
</comment>
<keyword evidence="2 4" id="KW-0479">Metal-binding</keyword>
<feature type="binding site" evidence="4">
    <location>
        <position position="179"/>
    </location>
    <ligand>
        <name>molybdate</name>
        <dbReference type="ChEBI" id="CHEBI:36264"/>
    </ligand>
</feature>
<dbReference type="Pfam" id="PF13531">
    <property type="entry name" value="SBP_bac_11"/>
    <property type="match status" value="1"/>
</dbReference>
<dbReference type="GO" id="GO:0046872">
    <property type="term" value="F:metal ion binding"/>
    <property type="evidence" value="ECO:0007669"/>
    <property type="project" value="UniProtKB-KW"/>
</dbReference>
<dbReference type="AlphaFoldDB" id="A0A8J8MLP7"/>
<dbReference type="EMBL" id="CP058649">
    <property type="protein sequence ID" value="QUI23558.1"/>
    <property type="molecule type" value="Genomic_DNA"/>
</dbReference>
<evidence type="ECO:0000256" key="2">
    <source>
        <dbReference type="ARBA" id="ARBA00022723"/>
    </source>
</evidence>
<organism evidence="6 7">
    <name type="scientific">Vallitalea pronyensis</name>
    <dbReference type="NCBI Taxonomy" id="1348613"/>
    <lineage>
        <taxon>Bacteria</taxon>
        <taxon>Bacillati</taxon>
        <taxon>Bacillota</taxon>
        <taxon>Clostridia</taxon>
        <taxon>Lachnospirales</taxon>
        <taxon>Vallitaleaceae</taxon>
        <taxon>Vallitalea</taxon>
    </lineage>
</organism>
<feature type="binding site" evidence="4">
    <location>
        <position position="68"/>
    </location>
    <ligand>
        <name>molybdate</name>
        <dbReference type="ChEBI" id="CHEBI:36264"/>
    </ligand>
</feature>
<proteinExistence type="inferred from homology"/>
<dbReference type="CDD" id="cd13538">
    <property type="entry name" value="PBP2_ModA_like_1"/>
    <property type="match status" value="1"/>
</dbReference>
<dbReference type="Gene3D" id="3.40.190.10">
    <property type="entry name" value="Periplasmic binding protein-like II"/>
    <property type="match status" value="2"/>
</dbReference>
<evidence type="ECO:0000256" key="3">
    <source>
        <dbReference type="ARBA" id="ARBA00022729"/>
    </source>
</evidence>
<keyword evidence="3 5" id="KW-0732">Signal</keyword>
<evidence type="ECO:0000313" key="6">
    <source>
        <dbReference type="EMBL" id="QUI23558.1"/>
    </source>
</evidence>
<dbReference type="KEGG" id="vpy:HZI73_15245"/>
<sequence length="265" mass="30249">MVIPWKYVKGFILGSIILMITAAGCTHNKTTDIHVSAAASLTQVIDEMVKHYTKSHTDVKINLNYAGTNTLKMQVEEGADVDLFLSANFKYYDELNQKGFIQEGEAFAKNKLCVIKHKDNQTIHTIEDLTQPDLKIIIGNKDVPIGKYTLEVLNKLDEKYGPDFSEKVLENVVSQETNVKRIVTKINLNEGDAGFVYMTDMTDAVRANVEHFEIEDQYNVLSHYYAGIIKKDTIKDETERFYQFILSKEGQDILKQYGFIMDEKE</sequence>